<sequence length="178" mass="19035">MFKFLAGSKHSVVADPESGDDIELVDRLLAAADAAVWSGGSKVAEHQRVTPGEIHRRHLHLTVTSITPFGLQGPWRDRAATEFTLQAWSGGIIGLGRGAPERAPVFVGGQVGEYLAGAYASAATLASRYRNAGELIDLSMLETQILCLTYYPVTLFRNARPAMARRPAAHGARRGAPG</sequence>
<comment type="caution">
    <text evidence="1">The sequence shown here is derived from an EMBL/GenBank/DDBJ whole genome shotgun (WGS) entry which is preliminary data.</text>
</comment>
<dbReference type="Gene3D" id="3.40.50.10540">
    <property type="entry name" value="Crotonobetainyl-coa:carnitine coa-transferase, domain 1"/>
    <property type="match status" value="1"/>
</dbReference>
<name>A0A7Z7NBY3_9MYCO</name>
<dbReference type="InterPro" id="IPR023606">
    <property type="entry name" value="CoA-Trfase_III_dom_1_sf"/>
</dbReference>
<organism evidence="1 2">
    <name type="scientific">Mycobacterium simulans</name>
    <dbReference type="NCBI Taxonomy" id="627089"/>
    <lineage>
        <taxon>Bacteria</taxon>
        <taxon>Bacillati</taxon>
        <taxon>Actinomycetota</taxon>
        <taxon>Actinomycetes</taxon>
        <taxon>Mycobacteriales</taxon>
        <taxon>Mycobacteriaceae</taxon>
        <taxon>Mycobacterium</taxon>
    </lineage>
</organism>
<dbReference type="Pfam" id="PF02515">
    <property type="entry name" value="CoA_transf_3"/>
    <property type="match status" value="1"/>
</dbReference>
<dbReference type="AlphaFoldDB" id="A0A7Z7NBY3"/>
<evidence type="ECO:0000313" key="2">
    <source>
        <dbReference type="Proteomes" id="UP000554965"/>
    </source>
</evidence>
<evidence type="ECO:0000313" key="1">
    <source>
        <dbReference type="EMBL" id="SOJ57246.1"/>
    </source>
</evidence>
<dbReference type="EMBL" id="OCTY01000002">
    <property type="protein sequence ID" value="SOJ57246.1"/>
    <property type="molecule type" value="Genomic_DNA"/>
</dbReference>
<dbReference type="PANTHER" id="PTHR48228">
    <property type="entry name" value="SUCCINYL-COA--D-CITRAMALATE COA-TRANSFERASE"/>
    <property type="match status" value="1"/>
</dbReference>
<dbReference type="SUPFAM" id="SSF89796">
    <property type="entry name" value="CoA-transferase family III (CaiB/BaiF)"/>
    <property type="match status" value="1"/>
</dbReference>
<proteinExistence type="predicted"/>
<dbReference type="PANTHER" id="PTHR48228:SF5">
    <property type="entry name" value="ALPHA-METHYLACYL-COA RACEMASE"/>
    <property type="match status" value="1"/>
</dbReference>
<reference evidence="1 2" key="1">
    <citation type="submission" date="2017-10" db="EMBL/GenBank/DDBJ databases">
        <authorList>
            <consortium name="Urmite Genomes"/>
        </authorList>
    </citation>
    <scope>NUCLEOTIDE SEQUENCE [LARGE SCALE GENOMIC DNA]</scope>
    <source>
        <strain evidence="1 2">FB-527</strain>
    </source>
</reference>
<accession>A0A7Z7NBY3</accession>
<keyword evidence="2" id="KW-1185">Reference proteome</keyword>
<dbReference type="InterPro" id="IPR003673">
    <property type="entry name" value="CoA-Trfase_fam_III"/>
</dbReference>
<protein>
    <submittedName>
        <fullName evidence="1">Uncharacterized protein</fullName>
    </submittedName>
</protein>
<dbReference type="GO" id="GO:0003824">
    <property type="term" value="F:catalytic activity"/>
    <property type="evidence" value="ECO:0007669"/>
    <property type="project" value="InterPro"/>
</dbReference>
<dbReference type="Proteomes" id="UP000554965">
    <property type="component" value="Unassembled WGS sequence"/>
</dbReference>
<gene>
    <name evidence="1" type="ORF">MSIMFB_04722</name>
</gene>
<dbReference type="InterPro" id="IPR050509">
    <property type="entry name" value="CoA-transferase_III"/>
</dbReference>